<dbReference type="PANTHER" id="PTHR30258:SF2">
    <property type="entry name" value="COMG OPERON PROTEIN 1"/>
    <property type="match status" value="1"/>
</dbReference>
<accession>A0A2W5MWB9</accession>
<dbReference type="InterPro" id="IPR037257">
    <property type="entry name" value="T2SS_E_N_sf"/>
</dbReference>
<dbReference type="Proteomes" id="UP000249417">
    <property type="component" value="Unassembled WGS sequence"/>
</dbReference>
<feature type="domain" description="Type II secretion system protein GspE N-terminal" evidence="1">
    <location>
        <begin position="115"/>
        <end position="199"/>
    </location>
</feature>
<dbReference type="SUPFAM" id="SSF160246">
    <property type="entry name" value="EspE N-terminal domain-like"/>
    <property type="match status" value="1"/>
</dbReference>
<gene>
    <name evidence="2" type="ORF">DI551_09775</name>
</gene>
<feature type="non-terminal residue" evidence="2">
    <location>
        <position position="262"/>
    </location>
</feature>
<protein>
    <recommendedName>
        <fullName evidence="1">Type II secretion system protein GspE N-terminal domain-containing protein</fullName>
    </recommendedName>
</protein>
<dbReference type="GO" id="GO:0016887">
    <property type="term" value="F:ATP hydrolysis activity"/>
    <property type="evidence" value="ECO:0007669"/>
    <property type="project" value="TreeGrafter"/>
</dbReference>
<evidence type="ECO:0000259" key="1">
    <source>
        <dbReference type="Pfam" id="PF05157"/>
    </source>
</evidence>
<organism evidence="2 3">
    <name type="scientific">Micavibrio aeruginosavorus</name>
    <dbReference type="NCBI Taxonomy" id="349221"/>
    <lineage>
        <taxon>Bacteria</taxon>
        <taxon>Pseudomonadati</taxon>
        <taxon>Bdellovibrionota</taxon>
        <taxon>Bdellovibrionia</taxon>
        <taxon>Bdellovibrionales</taxon>
        <taxon>Pseudobdellovibrionaceae</taxon>
        <taxon>Micavibrio</taxon>
    </lineage>
</organism>
<dbReference type="PANTHER" id="PTHR30258">
    <property type="entry name" value="TYPE II SECRETION SYSTEM PROTEIN GSPE-RELATED"/>
    <property type="match status" value="1"/>
</dbReference>
<dbReference type="Gene3D" id="3.30.450.90">
    <property type="match status" value="1"/>
</dbReference>
<dbReference type="Gene3D" id="3.30.300.160">
    <property type="entry name" value="Type II secretion system, protein E, N-terminal domain"/>
    <property type="match status" value="1"/>
</dbReference>
<reference evidence="2 3" key="1">
    <citation type="submission" date="2017-08" db="EMBL/GenBank/DDBJ databases">
        <title>Infants hospitalized years apart are colonized by the same room-sourced microbial strains.</title>
        <authorList>
            <person name="Brooks B."/>
            <person name="Olm M.R."/>
            <person name="Firek B.A."/>
            <person name="Baker R."/>
            <person name="Thomas B.C."/>
            <person name="Morowitz M.J."/>
            <person name="Banfield J.F."/>
        </authorList>
    </citation>
    <scope>NUCLEOTIDE SEQUENCE [LARGE SCALE GENOMIC DNA]</scope>
    <source>
        <strain evidence="2">S2_005_002_R2_29</strain>
    </source>
</reference>
<proteinExistence type="predicted"/>
<dbReference type="GO" id="GO:0005886">
    <property type="term" value="C:plasma membrane"/>
    <property type="evidence" value="ECO:0007669"/>
    <property type="project" value="TreeGrafter"/>
</dbReference>
<name>A0A2W5MWB9_9BACT</name>
<dbReference type="AlphaFoldDB" id="A0A2W5MWB9"/>
<dbReference type="EMBL" id="QFQB01000084">
    <property type="protein sequence ID" value="PZQ44628.1"/>
    <property type="molecule type" value="Genomic_DNA"/>
</dbReference>
<dbReference type="Pfam" id="PF05157">
    <property type="entry name" value="MshEN"/>
    <property type="match status" value="1"/>
</dbReference>
<sequence length="262" mass="28784">MKPVEAEKGSYTKLERIIDDRPENEEAEFSDSRQIAVVERKNVQRAGAAGYDEEGNRARIGDRLVSMGIITANQLNVALQEKKISGKMLGEVLVDLGFISDELLSTFLAETSGFEVFNPKVTVIDGAALALVEKKIAVKHQILPVSIDGINARIAMADPYDVVAMDVLRRFLPKGMVVKPLVTTPTVLSEAIDAAYGYASKVNDILKELESTDDKKLDVTGLTEEEAYSHPIVRLVNALVSEAVKIKASDLHFEPEENFVRL</sequence>
<evidence type="ECO:0000313" key="3">
    <source>
        <dbReference type="Proteomes" id="UP000249417"/>
    </source>
</evidence>
<dbReference type="InterPro" id="IPR007831">
    <property type="entry name" value="T2SS_GspE_N"/>
</dbReference>
<evidence type="ECO:0000313" key="2">
    <source>
        <dbReference type="EMBL" id="PZQ44628.1"/>
    </source>
</evidence>
<comment type="caution">
    <text evidence="2">The sequence shown here is derived from an EMBL/GenBank/DDBJ whole genome shotgun (WGS) entry which is preliminary data.</text>
</comment>